<organism evidence="1 2">
    <name type="scientific">Glomus cerebriforme</name>
    <dbReference type="NCBI Taxonomy" id="658196"/>
    <lineage>
        <taxon>Eukaryota</taxon>
        <taxon>Fungi</taxon>
        <taxon>Fungi incertae sedis</taxon>
        <taxon>Mucoromycota</taxon>
        <taxon>Glomeromycotina</taxon>
        <taxon>Glomeromycetes</taxon>
        <taxon>Glomerales</taxon>
        <taxon>Glomeraceae</taxon>
        <taxon>Glomus</taxon>
    </lineage>
</organism>
<protein>
    <recommendedName>
        <fullName evidence="3">Replication origin-binding protein domain-containing protein</fullName>
    </recommendedName>
</protein>
<name>A0A397S652_9GLOM</name>
<proteinExistence type="predicted"/>
<accession>A0A397S652</accession>
<sequence length="785" mass="90791">MSDDKGSLDCLPIYSFLFPNEKGSSLYNAYNRSEVENKLVIKINQDADHTPKFSVADDISEVYGLLEIHECINGQKPLRAVIDINASQEDMEATGVKAQEYIDRRLPGQNFNLCLIGSAKKGRVKRILQFSLDNGWNELDHARVQPPTNLGLKVRPRMLSTEKNNNPLRISVSQDVLQKCADLVLQKHSNYLRDWTIEEKDSENFVYFNRKAPLECPLCKRIHDKDQRWFGRVYATSGTFIVKCFRQNSDEPGEVFECDPSIAEKIQQENKNSPQISHRIKGSPWETGKTYVLEHLTIADDMNLLVLSTRHSYSNAFTTRLNLKSYCDVDAQSHLAGQSIEKLYKLIQEARRIIVMDNDLIDLNIEWIKALPPNKETVLTELWDWAKQTSLLPFENHKSASLICHLRKDVQGIVRALKTDFPELRIKEYHGKSDLMEKVQDFSNVEESWSDVDLVAYTSTLKIRVSCTNPKFERAFCIFNSYIEMNAGTNQMLFRMRCIKDYICHIEQRSSNVPVTENGLFQWLLNAKRECLPLELQNRGIFPDIDSIIRNKDVPTVRLWVAYMLESFRSRHLFGWRMVDFLRNAGMVISVMELIPKPEDTTISLSQTVKASSSIIKAEEIADVSNVTIIDRETAELLENKPKKTLEEMRSLDRHHIVECYEISPESLTENFISKYGNYNHMKWFRAYRQLRDAGTDNETAVEAISRKDYREDRHTTATQAEKHRICLELLKICTPAKDIDDRVRYKTDDVKECLNTSESISYLQDLVPKMARVFDNTEASRSYR</sequence>
<evidence type="ECO:0008006" key="3">
    <source>
        <dbReference type="Google" id="ProtNLM"/>
    </source>
</evidence>
<dbReference type="OrthoDB" id="2373574at2759"/>
<dbReference type="STRING" id="658196.A0A397S652"/>
<dbReference type="Proteomes" id="UP000265703">
    <property type="component" value="Unassembled WGS sequence"/>
</dbReference>
<comment type="caution">
    <text evidence="1">The sequence shown here is derived from an EMBL/GenBank/DDBJ whole genome shotgun (WGS) entry which is preliminary data.</text>
</comment>
<reference evidence="1 2" key="1">
    <citation type="submission" date="2018-06" db="EMBL/GenBank/DDBJ databases">
        <title>Comparative genomics reveals the genomic features of Rhizophagus irregularis, R. cerebriforme, R. diaphanum and Gigaspora rosea, and their symbiotic lifestyle signature.</title>
        <authorList>
            <person name="Morin E."/>
            <person name="San Clemente H."/>
            <person name="Chen E.C.H."/>
            <person name="De La Providencia I."/>
            <person name="Hainaut M."/>
            <person name="Kuo A."/>
            <person name="Kohler A."/>
            <person name="Murat C."/>
            <person name="Tang N."/>
            <person name="Roy S."/>
            <person name="Loubradou J."/>
            <person name="Henrissat B."/>
            <person name="Grigoriev I.V."/>
            <person name="Corradi N."/>
            <person name="Roux C."/>
            <person name="Martin F.M."/>
        </authorList>
    </citation>
    <scope>NUCLEOTIDE SEQUENCE [LARGE SCALE GENOMIC DNA]</scope>
    <source>
        <strain evidence="1 2">DAOM 227022</strain>
    </source>
</reference>
<gene>
    <name evidence="1" type="ORF">C1645_839078</name>
</gene>
<evidence type="ECO:0000313" key="1">
    <source>
        <dbReference type="EMBL" id="RIA80229.1"/>
    </source>
</evidence>
<keyword evidence="2" id="KW-1185">Reference proteome</keyword>
<dbReference type="AlphaFoldDB" id="A0A397S652"/>
<evidence type="ECO:0000313" key="2">
    <source>
        <dbReference type="Proteomes" id="UP000265703"/>
    </source>
</evidence>
<dbReference type="EMBL" id="QKYT01001016">
    <property type="protein sequence ID" value="RIA80229.1"/>
    <property type="molecule type" value="Genomic_DNA"/>
</dbReference>